<dbReference type="SUPFAM" id="SSF54427">
    <property type="entry name" value="NTF2-like"/>
    <property type="match status" value="1"/>
</dbReference>
<comment type="caution">
    <text evidence="3">The sequence shown here is derived from an EMBL/GenBank/DDBJ whole genome shotgun (WGS) entry which is preliminary data.</text>
</comment>
<evidence type="ECO:0000256" key="1">
    <source>
        <dbReference type="SAM" id="SignalP"/>
    </source>
</evidence>
<feature type="domain" description="SnoaL-like" evidence="2">
    <location>
        <begin position="31"/>
        <end position="117"/>
    </location>
</feature>
<keyword evidence="1" id="KW-0732">Signal</keyword>
<proteinExistence type="predicted"/>
<dbReference type="Proteomes" id="UP001148313">
    <property type="component" value="Unassembled WGS sequence"/>
</dbReference>
<reference evidence="3" key="1">
    <citation type="submission" date="2022-11" db="EMBL/GenBank/DDBJ databases">
        <title>Hoeflea poritis sp. nov., isolated from scleractinian coral Porites lutea.</title>
        <authorList>
            <person name="Zhang G."/>
            <person name="Wei Q."/>
            <person name="Cai L."/>
        </authorList>
    </citation>
    <scope>NUCLEOTIDE SEQUENCE</scope>
    <source>
        <strain evidence="3">E7-10</strain>
    </source>
</reference>
<evidence type="ECO:0000313" key="4">
    <source>
        <dbReference type="Proteomes" id="UP001148313"/>
    </source>
</evidence>
<dbReference type="Pfam" id="PF12680">
    <property type="entry name" value="SnoaL_2"/>
    <property type="match status" value="1"/>
</dbReference>
<dbReference type="RefSeq" id="WP_271092305.1">
    <property type="nucleotide sequence ID" value="NZ_JAPJZH010000023.1"/>
</dbReference>
<dbReference type="InterPro" id="IPR037401">
    <property type="entry name" value="SnoaL-like"/>
</dbReference>
<dbReference type="Gene3D" id="3.10.450.50">
    <property type="match status" value="1"/>
</dbReference>
<feature type="chain" id="PRO_5045485823" evidence="1">
    <location>
        <begin position="20"/>
        <end position="125"/>
    </location>
</feature>
<evidence type="ECO:0000259" key="2">
    <source>
        <dbReference type="Pfam" id="PF12680"/>
    </source>
</evidence>
<keyword evidence="4" id="KW-1185">Reference proteome</keyword>
<name>A0ABT4VWQ4_9HYPH</name>
<protein>
    <submittedName>
        <fullName evidence="3">Nuclear transport factor 2 family protein</fullName>
    </submittedName>
</protein>
<evidence type="ECO:0000313" key="3">
    <source>
        <dbReference type="EMBL" id="MDA4848438.1"/>
    </source>
</evidence>
<organism evidence="3 4">
    <name type="scientific">Hoeflea poritis</name>
    <dbReference type="NCBI Taxonomy" id="2993659"/>
    <lineage>
        <taxon>Bacteria</taxon>
        <taxon>Pseudomonadati</taxon>
        <taxon>Pseudomonadota</taxon>
        <taxon>Alphaproteobacteria</taxon>
        <taxon>Hyphomicrobiales</taxon>
        <taxon>Rhizobiaceae</taxon>
        <taxon>Hoeflea</taxon>
    </lineage>
</organism>
<dbReference type="InterPro" id="IPR032710">
    <property type="entry name" value="NTF2-like_dom_sf"/>
</dbReference>
<dbReference type="EMBL" id="JAPJZH010000023">
    <property type="protein sequence ID" value="MDA4848438.1"/>
    <property type="molecule type" value="Genomic_DNA"/>
</dbReference>
<feature type="signal peptide" evidence="1">
    <location>
        <begin position="1"/>
        <end position="19"/>
    </location>
</feature>
<sequence length="125" mass="14089">MFRALILGAALFAASSAFANDPLPTAIDCYQTATNSKDINAYMACFAEDAVMIDVGRTFEGQDAIRTWALREVIKGGDSFRHREILEAGDGYAKTEVNWATWVVHYFYWWDKDGKITKMSLQYAD</sequence>
<gene>
    <name evidence="3" type="ORF">OOZ53_23975</name>
</gene>
<accession>A0ABT4VWQ4</accession>